<reference evidence="5" key="1">
    <citation type="journal article" date="2017" name="bioRxiv">
        <title>Conservation of a gene cluster reveals novel cercosporin biosynthetic mechanisms and extends production to the genus Colletotrichum.</title>
        <authorList>
            <person name="de Jonge R."/>
            <person name="Ebert M.K."/>
            <person name="Huitt-Roehl C.R."/>
            <person name="Pal P."/>
            <person name="Suttle J.C."/>
            <person name="Spanner R.E."/>
            <person name="Neubauer J.D."/>
            <person name="Jurick W.M.II."/>
            <person name="Stott K.A."/>
            <person name="Secor G.A."/>
            <person name="Thomma B.P.H.J."/>
            <person name="Van de Peer Y."/>
            <person name="Townsend C.A."/>
            <person name="Bolton M.D."/>
        </authorList>
    </citation>
    <scope>NUCLEOTIDE SEQUENCE [LARGE SCALE GENOMIC DNA]</scope>
    <source>
        <strain evidence="5">CBS538.71</strain>
    </source>
</reference>
<accession>A0A2S6CNK1</accession>
<feature type="domain" description="GST N-terminal" evidence="2">
    <location>
        <begin position="1"/>
        <end position="81"/>
    </location>
</feature>
<name>A0A2S6CNK1_9PEZI</name>
<dbReference type="PROSITE" id="PS50405">
    <property type="entry name" value="GST_CTER"/>
    <property type="match status" value="1"/>
</dbReference>
<dbReference type="InterPro" id="IPR010987">
    <property type="entry name" value="Glutathione-S-Trfase_C-like"/>
</dbReference>
<feature type="domain" description="GST C-terminal" evidence="3">
    <location>
        <begin position="87"/>
        <end position="226"/>
    </location>
</feature>
<dbReference type="SFLD" id="SFLDG00358">
    <property type="entry name" value="Main_(cytGST)"/>
    <property type="match status" value="1"/>
</dbReference>
<evidence type="ECO:0000256" key="1">
    <source>
        <dbReference type="ARBA" id="ARBA00007409"/>
    </source>
</evidence>
<dbReference type="Gene3D" id="3.40.30.10">
    <property type="entry name" value="Glutaredoxin"/>
    <property type="match status" value="1"/>
</dbReference>
<dbReference type="STRING" id="357750.A0A2S6CNK1"/>
<gene>
    <name evidence="4" type="ORF">CBER1_09334</name>
</gene>
<dbReference type="OrthoDB" id="2309723at2759"/>
<dbReference type="InterPro" id="IPR036249">
    <property type="entry name" value="Thioredoxin-like_sf"/>
</dbReference>
<organism evidence="4 5">
    <name type="scientific">Cercospora berteroae</name>
    <dbReference type="NCBI Taxonomy" id="357750"/>
    <lineage>
        <taxon>Eukaryota</taxon>
        <taxon>Fungi</taxon>
        <taxon>Dikarya</taxon>
        <taxon>Ascomycota</taxon>
        <taxon>Pezizomycotina</taxon>
        <taxon>Dothideomycetes</taxon>
        <taxon>Dothideomycetidae</taxon>
        <taxon>Mycosphaerellales</taxon>
        <taxon>Mycosphaerellaceae</taxon>
        <taxon>Cercospora</taxon>
    </lineage>
</organism>
<dbReference type="EMBL" id="PNEN01000070">
    <property type="protein sequence ID" value="PPJ61287.1"/>
    <property type="molecule type" value="Genomic_DNA"/>
</dbReference>
<evidence type="ECO:0000313" key="4">
    <source>
        <dbReference type="EMBL" id="PPJ61287.1"/>
    </source>
</evidence>
<comment type="similarity">
    <text evidence="1">Belongs to the GST superfamily.</text>
</comment>
<protein>
    <recommendedName>
        <fullName evidence="6">N-acetyltransferase domain-containing protein</fullName>
    </recommendedName>
</protein>
<evidence type="ECO:0008006" key="6">
    <source>
        <dbReference type="Google" id="ProtNLM"/>
    </source>
</evidence>
<proteinExistence type="inferred from homology"/>
<dbReference type="Pfam" id="PF14497">
    <property type="entry name" value="GST_C_3"/>
    <property type="match status" value="1"/>
</dbReference>
<dbReference type="CDD" id="cd03046">
    <property type="entry name" value="GST_N_GTT1_like"/>
    <property type="match status" value="1"/>
</dbReference>
<dbReference type="CDD" id="cd04301">
    <property type="entry name" value="NAT_SF"/>
    <property type="match status" value="1"/>
</dbReference>
<evidence type="ECO:0000259" key="2">
    <source>
        <dbReference type="PROSITE" id="PS50404"/>
    </source>
</evidence>
<dbReference type="InterPro" id="IPR040079">
    <property type="entry name" value="Glutathione_S-Trfase"/>
</dbReference>
<dbReference type="SUPFAM" id="SSF47616">
    <property type="entry name" value="GST C-terminal domain-like"/>
    <property type="match status" value="1"/>
</dbReference>
<dbReference type="SUPFAM" id="SSF52833">
    <property type="entry name" value="Thioredoxin-like"/>
    <property type="match status" value="1"/>
</dbReference>
<comment type="caution">
    <text evidence="4">The sequence shown here is derived from an EMBL/GenBank/DDBJ whole genome shotgun (WGS) entry which is preliminary data.</text>
</comment>
<dbReference type="InterPro" id="IPR036282">
    <property type="entry name" value="Glutathione-S-Trfase_C_sf"/>
</dbReference>
<dbReference type="PROSITE" id="PS50404">
    <property type="entry name" value="GST_NTER"/>
    <property type="match status" value="1"/>
</dbReference>
<dbReference type="PANTHER" id="PTHR44051:SF9">
    <property type="entry name" value="GLUTATHIONE S-TRANSFERASE 1"/>
    <property type="match status" value="1"/>
</dbReference>
<dbReference type="PANTHER" id="PTHR44051">
    <property type="entry name" value="GLUTATHIONE S-TRANSFERASE-RELATED"/>
    <property type="match status" value="1"/>
</dbReference>
<keyword evidence="5" id="KW-1185">Reference proteome</keyword>
<dbReference type="Proteomes" id="UP000237631">
    <property type="component" value="Unassembled WGS sequence"/>
</dbReference>
<dbReference type="Gene3D" id="1.20.1050.10">
    <property type="match status" value="1"/>
</dbReference>
<dbReference type="SFLD" id="SFLDS00019">
    <property type="entry name" value="Glutathione_Transferase_(cytos"/>
    <property type="match status" value="1"/>
</dbReference>
<evidence type="ECO:0000313" key="5">
    <source>
        <dbReference type="Proteomes" id="UP000237631"/>
    </source>
</evidence>
<dbReference type="InterPro" id="IPR004046">
    <property type="entry name" value="GST_C"/>
</dbReference>
<dbReference type="Pfam" id="PF13409">
    <property type="entry name" value="GST_N_2"/>
    <property type="match status" value="1"/>
</dbReference>
<evidence type="ECO:0000259" key="3">
    <source>
        <dbReference type="PROSITE" id="PS50405"/>
    </source>
</evidence>
<dbReference type="AlphaFoldDB" id="A0A2S6CNK1"/>
<dbReference type="InterPro" id="IPR004045">
    <property type="entry name" value="Glutathione_S-Trfase_N"/>
</dbReference>
<sequence length="460" mass="52110">MGLTVHHLGHSQSDRVVFLCEELGISYELKKYDRSPLLAPPELKKLHPIEASPVIEDDGGVVLAETEACFEYIAHVHGGGKFFVKPGAKNYADFLYYYHVANGTLQPAIGRIMALNFAGIKRGSDNPLFQRFDSKIQQVYGMLNKRVKEVPWLAGEEFTAADMMMIWSLTGMREFVPSDLSAYPDLLKYMKKVVDRPAYRKYLEKGDPDMAEYIEKSISAEGPPKFKGIIPSFSRMGELTLIFHFQEDKSTWYHGDPSATRELQVELSEREALLEEHARKLTVRNRRMAETDTCHKCSQGMSDFYLAVFGEPSSPLTREYEEEMGTDPIGLRLCYIETIYLEPQFRGRGVSLLVLDSIIKTFAEEWQANTIALHPGPMARVKHFTVDGVQTPDDGPERLAAHYGKLGFQTMRPKVEGRMELPLMELRRTGRESATSTFERRNIKELVPGLGPMIVDDSPV</sequence>